<evidence type="ECO:0000256" key="1">
    <source>
        <dbReference type="SAM" id="MobiDB-lite"/>
    </source>
</evidence>
<keyword evidence="3" id="KW-1185">Reference proteome</keyword>
<organism evidence="2 3">
    <name type="scientific">Microtetraspora malaysiensis</name>
    <dbReference type="NCBI Taxonomy" id="161358"/>
    <lineage>
        <taxon>Bacteria</taxon>
        <taxon>Bacillati</taxon>
        <taxon>Actinomycetota</taxon>
        <taxon>Actinomycetes</taxon>
        <taxon>Streptosporangiales</taxon>
        <taxon>Streptosporangiaceae</taxon>
        <taxon>Microtetraspora</taxon>
    </lineage>
</organism>
<dbReference type="Proteomes" id="UP001602013">
    <property type="component" value="Unassembled WGS sequence"/>
</dbReference>
<evidence type="ECO:0000313" key="3">
    <source>
        <dbReference type="Proteomes" id="UP001602013"/>
    </source>
</evidence>
<protein>
    <submittedName>
        <fullName evidence="2">Uncharacterized protein</fullName>
    </submittedName>
</protein>
<dbReference type="EMBL" id="JBIASD010000004">
    <property type="protein sequence ID" value="MFF3665395.1"/>
    <property type="molecule type" value="Genomic_DNA"/>
</dbReference>
<comment type="caution">
    <text evidence="2">The sequence shown here is derived from an EMBL/GenBank/DDBJ whole genome shotgun (WGS) entry which is preliminary data.</text>
</comment>
<proteinExistence type="predicted"/>
<name>A0ABW6SKA7_9ACTN</name>
<reference evidence="2 3" key="1">
    <citation type="submission" date="2024-10" db="EMBL/GenBank/DDBJ databases">
        <title>The Natural Products Discovery Center: Release of the First 8490 Sequenced Strains for Exploring Actinobacteria Biosynthetic Diversity.</title>
        <authorList>
            <person name="Kalkreuter E."/>
            <person name="Kautsar S.A."/>
            <person name="Yang D."/>
            <person name="Bader C.D."/>
            <person name="Teijaro C.N."/>
            <person name="Fluegel L."/>
            <person name="Davis C.M."/>
            <person name="Simpson J.R."/>
            <person name="Lauterbach L."/>
            <person name="Steele A.D."/>
            <person name="Gui C."/>
            <person name="Meng S."/>
            <person name="Li G."/>
            <person name="Viehrig K."/>
            <person name="Ye F."/>
            <person name="Su P."/>
            <person name="Kiefer A.F."/>
            <person name="Nichols A."/>
            <person name="Cepeda A.J."/>
            <person name="Yan W."/>
            <person name="Fan B."/>
            <person name="Jiang Y."/>
            <person name="Adhikari A."/>
            <person name="Zheng C.-J."/>
            <person name="Schuster L."/>
            <person name="Cowan T.M."/>
            <person name="Smanski M.J."/>
            <person name="Chevrette M.G."/>
            <person name="De Carvalho L.P.S."/>
            <person name="Shen B."/>
        </authorList>
    </citation>
    <scope>NUCLEOTIDE SEQUENCE [LARGE SCALE GENOMIC DNA]</scope>
    <source>
        <strain evidence="2 3">NPDC002173</strain>
    </source>
</reference>
<dbReference type="RefSeq" id="WP_387409391.1">
    <property type="nucleotide sequence ID" value="NZ_JBIASD010000004.1"/>
</dbReference>
<accession>A0ABW6SKA7</accession>
<gene>
    <name evidence="2" type="ORF">ACFYXI_07355</name>
</gene>
<evidence type="ECO:0000313" key="2">
    <source>
        <dbReference type="EMBL" id="MFF3665395.1"/>
    </source>
</evidence>
<feature type="region of interest" description="Disordered" evidence="1">
    <location>
        <begin position="124"/>
        <end position="143"/>
    </location>
</feature>
<sequence length="143" mass="16187">MSRRRAQPEPDLSHRWHDLHDGISTDLRPHISADDVDYLVSQVITKRIAHLGWRPPLRVDPEVISDARAARVARLLADGGRGHRWHDLRDAITADLRPYVRTAVLNDLVIRVIAERIARPGWRAPLDRDPHTATTCQAPGADE</sequence>